<dbReference type="CDD" id="cd11058">
    <property type="entry name" value="CYP60B-like"/>
    <property type="match status" value="1"/>
</dbReference>
<dbReference type="AlphaFoldDB" id="A0A6A5RXZ0"/>
<dbReference type="PANTHER" id="PTHR24305">
    <property type="entry name" value="CYTOCHROME P450"/>
    <property type="match status" value="1"/>
</dbReference>
<dbReference type="InterPro" id="IPR017972">
    <property type="entry name" value="Cyt_P450_CS"/>
</dbReference>
<dbReference type="GO" id="GO:0005506">
    <property type="term" value="F:iron ion binding"/>
    <property type="evidence" value="ECO:0007669"/>
    <property type="project" value="InterPro"/>
</dbReference>
<evidence type="ECO:0000256" key="11">
    <source>
        <dbReference type="ARBA" id="ARBA00023136"/>
    </source>
</evidence>
<dbReference type="InterPro" id="IPR001128">
    <property type="entry name" value="Cyt_P450"/>
</dbReference>
<organism evidence="14 15">
    <name type="scientific">Didymella exigua CBS 183.55</name>
    <dbReference type="NCBI Taxonomy" id="1150837"/>
    <lineage>
        <taxon>Eukaryota</taxon>
        <taxon>Fungi</taxon>
        <taxon>Dikarya</taxon>
        <taxon>Ascomycota</taxon>
        <taxon>Pezizomycotina</taxon>
        <taxon>Dothideomycetes</taxon>
        <taxon>Pleosporomycetidae</taxon>
        <taxon>Pleosporales</taxon>
        <taxon>Pleosporineae</taxon>
        <taxon>Didymellaceae</taxon>
        <taxon>Didymella</taxon>
    </lineage>
</organism>
<evidence type="ECO:0000313" key="15">
    <source>
        <dbReference type="Proteomes" id="UP000800082"/>
    </source>
</evidence>
<sequence length="464" mass="52851">MGILDSIPHTAGGLAGTLALLIWDACLFASGRRPFIIRELHKTYGDVVRIAPNELSFASVNSYRDIYGHASKTRRPFEKGQFYHRDKKHLSIIDSKGQDHRNQRKALSNAFSAKALRDQEDVVQHYVNMFNNQLGTWSLRPNGINIAESLNWITFDIIGELAFGESFKAVEAGKTHPWVSLLIDSVMELNLIGLRKRIPILTLLLPFLVPRGLAAKFAAHWAFVLEMTKKRIAKKDTIKRTDFFQHILEHGMMEEALLTENANLLIVAGSETTATALSGCMYYLTHDDKCLAKLQHEVRNAFDSPDLIDGDTTQKLPYLHACIEESLRMYPPVAIGLPRVSHGATIDGHWIPAGVEVSSHNWTLMRDARYWKDPNSYRPERWVGEGFGDNKDAFQPFSLGARACIGINLAYMEMRIILAKMVWKYDFELLSKELDWERDNMSYLLWQKPVMNMKFHPRTGVVYS</sequence>
<dbReference type="PRINTS" id="PR00385">
    <property type="entry name" value="P450"/>
</dbReference>
<dbReference type="InterPro" id="IPR036396">
    <property type="entry name" value="Cyt_P450_sf"/>
</dbReference>
<dbReference type="PROSITE" id="PS00086">
    <property type="entry name" value="CYTOCHROME_P450"/>
    <property type="match status" value="1"/>
</dbReference>
<dbReference type="FunFam" id="1.10.630.10:FF:000158">
    <property type="entry name" value="Cytochrome P450, putative (Eurofung)"/>
    <property type="match status" value="1"/>
</dbReference>
<dbReference type="GO" id="GO:0004497">
    <property type="term" value="F:monooxygenase activity"/>
    <property type="evidence" value="ECO:0007669"/>
    <property type="project" value="UniProtKB-KW"/>
</dbReference>
<evidence type="ECO:0000256" key="5">
    <source>
        <dbReference type="ARBA" id="ARBA00022692"/>
    </source>
</evidence>
<evidence type="ECO:0000256" key="13">
    <source>
        <dbReference type="RuleBase" id="RU000461"/>
    </source>
</evidence>
<keyword evidence="8 13" id="KW-0560">Oxidoreductase</keyword>
<reference evidence="14" key="1">
    <citation type="journal article" date="2020" name="Stud. Mycol.">
        <title>101 Dothideomycetes genomes: a test case for predicting lifestyles and emergence of pathogens.</title>
        <authorList>
            <person name="Haridas S."/>
            <person name="Albert R."/>
            <person name="Binder M."/>
            <person name="Bloem J."/>
            <person name="Labutti K."/>
            <person name="Salamov A."/>
            <person name="Andreopoulos B."/>
            <person name="Baker S."/>
            <person name="Barry K."/>
            <person name="Bills G."/>
            <person name="Bluhm B."/>
            <person name="Cannon C."/>
            <person name="Castanera R."/>
            <person name="Culley D."/>
            <person name="Daum C."/>
            <person name="Ezra D."/>
            <person name="Gonzalez J."/>
            <person name="Henrissat B."/>
            <person name="Kuo A."/>
            <person name="Liang C."/>
            <person name="Lipzen A."/>
            <person name="Lutzoni F."/>
            <person name="Magnuson J."/>
            <person name="Mondo S."/>
            <person name="Nolan M."/>
            <person name="Ohm R."/>
            <person name="Pangilinan J."/>
            <person name="Park H.-J."/>
            <person name="Ramirez L."/>
            <person name="Alfaro M."/>
            <person name="Sun H."/>
            <person name="Tritt A."/>
            <person name="Yoshinaga Y."/>
            <person name="Zwiers L.-H."/>
            <person name="Turgeon B."/>
            <person name="Goodwin S."/>
            <person name="Spatafora J."/>
            <person name="Crous P."/>
            <person name="Grigoriev I."/>
        </authorList>
    </citation>
    <scope>NUCLEOTIDE SEQUENCE</scope>
    <source>
        <strain evidence="14">CBS 183.55</strain>
    </source>
</reference>
<keyword evidence="6 12" id="KW-0479">Metal-binding</keyword>
<keyword evidence="5" id="KW-0812">Transmembrane</keyword>
<keyword evidence="7" id="KW-1133">Transmembrane helix</keyword>
<dbReference type="Pfam" id="PF00067">
    <property type="entry name" value="p450"/>
    <property type="match status" value="1"/>
</dbReference>
<dbReference type="GO" id="GO:0016705">
    <property type="term" value="F:oxidoreductase activity, acting on paired donors, with incorporation or reduction of molecular oxygen"/>
    <property type="evidence" value="ECO:0007669"/>
    <property type="project" value="InterPro"/>
</dbReference>
<dbReference type="InterPro" id="IPR002401">
    <property type="entry name" value="Cyt_P450_E_grp-I"/>
</dbReference>
<dbReference type="PANTHER" id="PTHR24305:SF29">
    <property type="entry name" value="BENZOATE-PARA-HYDROXYLASE"/>
    <property type="match status" value="1"/>
</dbReference>
<dbReference type="GO" id="GO:0016020">
    <property type="term" value="C:membrane"/>
    <property type="evidence" value="ECO:0007669"/>
    <property type="project" value="UniProtKB-SubCell"/>
</dbReference>
<gene>
    <name evidence="14" type="ORF">M421DRAFT_88597</name>
</gene>
<dbReference type="GO" id="GO:0020037">
    <property type="term" value="F:heme binding"/>
    <property type="evidence" value="ECO:0007669"/>
    <property type="project" value="InterPro"/>
</dbReference>
<evidence type="ECO:0000256" key="12">
    <source>
        <dbReference type="PIRSR" id="PIRSR602401-1"/>
    </source>
</evidence>
<dbReference type="GeneID" id="54355341"/>
<name>A0A6A5RXZ0_9PLEO</name>
<evidence type="ECO:0000256" key="7">
    <source>
        <dbReference type="ARBA" id="ARBA00022989"/>
    </source>
</evidence>
<comment type="similarity">
    <text evidence="3 13">Belongs to the cytochrome P450 family.</text>
</comment>
<keyword evidence="9 12" id="KW-0408">Iron</keyword>
<evidence type="ECO:0000256" key="3">
    <source>
        <dbReference type="ARBA" id="ARBA00010617"/>
    </source>
</evidence>
<keyword evidence="10 13" id="KW-0503">Monooxygenase</keyword>
<evidence type="ECO:0000256" key="9">
    <source>
        <dbReference type="ARBA" id="ARBA00023004"/>
    </source>
</evidence>
<dbReference type="Gene3D" id="1.10.630.10">
    <property type="entry name" value="Cytochrome P450"/>
    <property type="match status" value="1"/>
</dbReference>
<evidence type="ECO:0000256" key="8">
    <source>
        <dbReference type="ARBA" id="ARBA00023002"/>
    </source>
</evidence>
<comment type="cofactor">
    <cofactor evidence="1 12">
        <name>heme</name>
        <dbReference type="ChEBI" id="CHEBI:30413"/>
    </cofactor>
</comment>
<dbReference type="RefSeq" id="XP_033453613.1">
    <property type="nucleotide sequence ID" value="XM_033597674.1"/>
</dbReference>
<comment type="subcellular location">
    <subcellularLocation>
        <location evidence="2">Membrane</location>
    </subcellularLocation>
</comment>
<protein>
    <submittedName>
        <fullName evidence="14">Cytochrome P450</fullName>
    </submittedName>
</protein>
<dbReference type="OrthoDB" id="1470350at2759"/>
<evidence type="ECO:0000256" key="10">
    <source>
        <dbReference type="ARBA" id="ARBA00023033"/>
    </source>
</evidence>
<proteinExistence type="inferred from homology"/>
<dbReference type="Proteomes" id="UP000800082">
    <property type="component" value="Unassembled WGS sequence"/>
</dbReference>
<evidence type="ECO:0000256" key="2">
    <source>
        <dbReference type="ARBA" id="ARBA00004370"/>
    </source>
</evidence>
<evidence type="ECO:0000256" key="6">
    <source>
        <dbReference type="ARBA" id="ARBA00022723"/>
    </source>
</evidence>
<feature type="binding site" description="axial binding residue" evidence="12">
    <location>
        <position position="404"/>
    </location>
    <ligand>
        <name>heme</name>
        <dbReference type="ChEBI" id="CHEBI:30413"/>
    </ligand>
    <ligandPart>
        <name>Fe</name>
        <dbReference type="ChEBI" id="CHEBI:18248"/>
    </ligandPart>
</feature>
<dbReference type="SUPFAM" id="SSF48264">
    <property type="entry name" value="Cytochrome P450"/>
    <property type="match status" value="1"/>
</dbReference>
<keyword evidence="4 12" id="KW-0349">Heme</keyword>
<evidence type="ECO:0000256" key="4">
    <source>
        <dbReference type="ARBA" id="ARBA00022617"/>
    </source>
</evidence>
<evidence type="ECO:0000313" key="14">
    <source>
        <dbReference type="EMBL" id="KAF1933365.1"/>
    </source>
</evidence>
<keyword evidence="15" id="KW-1185">Reference proteome</keyword>
<dbReference type="PRINTS" id="PR00463">
    <property type="entry name" value="EP450I"/>
</dbReference>
<dbReference type="InterPro" id="IPR050121">
    <property type="entry name" value="Cytochrome_P450_monoxygenase"/>
</dbReference>
<keyword evidence="11" id="KW-0472">Membrane</keyword>
<accession>A0A6A5RXZ0</accession>
<evidence type="ECO:0000256" key="1">
    <source>
        <dbReference type="ARBA" id="ARBA00001971"/>
    </source>
</evidence>
<dbReference type="EMBL" id="ML978957">
    <property type="protein sequence ID" value="KAF1933365.1"/>
    <property type="molecule type" value="Genomic_DNA"/>
</dbReference>